<feature type="domain" description="Peptidase S72" evidence="16">
    <location>
        <begin position="307"/>
        <end position="419"/>
    </location>
</feature>
<feature type="region of interest" description="Disordered" evidence="14">
    <location>
        <begin position="149"/>
        <end position="190"/>
    </location>
</feature>
<evidence type="ECO:0000256" key="1">
    <source>
        <dbReference type="ARBA" id="ARBA00004135"/>
    </source>
</evidence>
<dbReference type="InterPro" id="IPR013783">
    <property type="entry name" value="Ig-like_fold"/>
</dbReference>
<evidence type="ECO:0000256" key="3">
    <source>
        <dbReference type="ARBA" id="ARBA00004642"/>
    </source>
</evidence>
<feature type="non-terminal residue" evidence="17">
    <location>
        <position position="1"/>
    </location>
</feature>
<dbReference type="GO" id="GO:0005576">
    <property type="term" value="C:extracellular region"/>
    <property type="evidence" value="ECO:0007669"/>
    <property type="project" value="UniProtKB-SubCell"/>
</dbReference>
<dbReference type="GO" id="GO:0042383">
    <property type="term" value="C:sarcolemma"/>
    <property type="evidence" value="ECO:0007669"/>
    <property type="project" value="UniProtKB-SubCell"/>
</dbReference>
<evidence type="ECO:0000313" key="17">
    <source>
        <dbReference type="EMBL" id="JAT19813.1"/>
    </source>
</evidence>
<keyword evidence="15" id="KW-0472">Membrane</keyword>
<evidence type="ECO:0000256" key="4">
    <source>
        <dbReference type="ARBA" id="ARBA00022553"/>
    </source>
</evidence>
<keyword evidence="15" id="KW-0812">Transmembrane</keyword>
<feature type="domain" description="Peptidase S72" evidence="16">
    <location>
        <begin position="541"/>
        <end position="650"/>
    </location>
</feature>
<dbReference type="InterPro" id="IPR008465">
    <property type="entry name" value="DAG1_C"/>
</dbReference>
<evidence type="ECO:0000256" key="13">
    <source>
        <dbReference type="ARBA" id="ARBA00034100"/>
    </source>
</evidence>
<gene>
    <name evidence="17" type="ORF">g.48904</name>
</gene>
<keyword evidence="5" id="KW-0770">Synapse</keyword>
<feature type="compositionally biased region" description="Low complexity" evidence="14">
    <location>
        <begin position="165"/>
        <end position="181"/>
    </location>
</feature>
<evidence type="ECO:0000256" key="12">
    <source>
        <dbReference type="ARBA" id="ARBA00031034"/>
    </source>
</evidence>
<dbReference type="GO" id="GO:0016011">
    <property type="term" value="C:dystroglycan complex"/>
    <property type="evidence" value="ECO:0007669"/>
    <property type="project" value="TreeGrafter"/>
</dbReference>
<evidence type="ECO:0000256" key="8">
    <source>
        <dbReference type="ARBA" id="ARBA00023567"/>
    </source>
</evidence>
<dbReference type="GO" id="GO:0043236">
    <property type="term" value="F:laminin binding"/>
    <property type="evidence" value="ECO:0007669"/>
    <property type="project" value="TreeGrafter"/>
</dbReference>
<feature type="region of interest" description="Disordered" evidence="14">
    <location>
        <begin position="712"/>
        <end position="809"/>
    </location>
</feature>
<dbReference type="InterPro" id="IPR015919">
    <property type="entry name" value="Cadherin-like_sf"/>
</dbReference>
<sequence length="809" mass="89538">TTWRLCLNGGFEELMVRCQVVGSGDSENDLEDLDIVDEETVPVPVETGGEEAVPESRVVPIAASPVFAEPSTTVPVNMHPHRHHHGESAASIEPTYTSLLTSPAPFATIMPTPTYDPERPAVFPTLLVTTSQPIEEFSVAPTPVVNQVESSVTPEMPTPQETDPLVVESSSEQSSTEALTTAPPPLESTTRQTVEIVTAENTPPTINFKLPRQAITAGKPLRYVIPENVFTDVEDGNTRKLHLTLKTQEGTPLHYSWIHFNPENQEVIALPLEEHVSRWAFTLEARDSEGLAVNDTLELSVQHHKARRTVTHALTLDLALQSTPAPVEWQLAAVERLAALYGDDDPTLITVLGVTPQDDPITFTWTNDSLPRNHCPREQIDNLLKVLRANEDGKPTDAVRNLLSPQITVVRVSWVGKGTCESPEPLPPSTQNFSPIPRNQVDLLNATLGQLMVYTVPEDTFYDPEDGSARNMKLSLLNMDRSPINPSHWLQFDIKNQEFYGIPMAVTDIDRMEYQLVCKDSGGLTAYDGLVVVVQPPVKTLYNVEFSMTLDIDHDSFAYNPAMKRHFVERLAELFGDKNASAIVLSGISANPTHIVWHNRSLPTEECPDEQIKQLRQILLGDNDRVSVQVNTVLGPEFPVTQASLIPTASCQAILTVTHSIETVFPSGDVRPVSRSHEEYLVTVVVPAIVIAGMLLCAGLVACALYRRRRTGKMSVGSEDERQSFRSKGIPVIFQDELEERPEPANKSPVIMKEEKPPLPPPEYHQRTALLSDTDHHEDSPYQPPPPFPTSRDSARPKPTPTYRMPPPN</sequence>
<proteinExistence type="predicted"/>
<dbReference type="GO" id="GO:0021675">
    <property type="term" value="P:nerve development"/>
    <property type="evidence" value="ECO:0007669"/>
    <property type="project" value="TreeGrafter"/>
</dbReference>
<evidence type="ECO:0000256" key="14">
    <source>
        <dbReference type="SAM" id="MobiDB-lite"/>
    </source>
</evidence>
<keyword evidence="15" id="KW-1133">Transmembrane helix</keyword>
<dbReference type="Pfam" id="PF05454">
    <property type="entry name" value="DAG1"/>
    <property type="match status" value="2"/>
</dbReference>
<organism evidence="17">
    <name type="scientific">Graphocephala atropunctata</name>
    <dbReference type="NCBI Taxonomy" id="36148"/>
    <lineage>
        <taxon>Eukaryota</taxon>
        <taxon>Metazoa</taxon>
        <taxon>Ecdysozoa</taxon>
        <taxon>Arthropoda</taxon>
        <taxon>Hexapoda</taxon>
        <taxon>Insecta</taxon>
        <taxon>Pterygota</taxon>
        <taxon>Neoptera</taxon>
        <taxon>Paraneoptera</taxon>
        <taxon>Hemiptera</taxon>
        <taxon>Auchenorrhyncha</taxon>
        <taxon>Membracoidea</taxon>
        <taxon>Cicadellidae</taxon>
        <taxon>Cicadellinae</taxon>
        <taxon>Cicadellini</taxon>
        <taxon>Graphocephala</taxon>
    </lineage>
</organism>
<dbReference type="GO" id="GO:0005509">
    <property type="term" value="F:calcium ion binding"/>
    <property type="evidence" value="ECO:0007669"/>
    <property type="project" value="InterPro"/>
</dbReference>
<evidence type="ECO:0000256" key="15">
    <source>
        <dbReference type="SAM" id="Phobius"/>
    </source>
</evidence>
<dbReference type="PANTHER" id="PTHR21559">
    <property type="entry name" value="DYSTROGLYCAN-RELATED"/>
    <property type="match status" value="1"/>
</dbReference>
<dbReference type="GO" id="GO:0002009">
    <property type="term" value="P:morphogenesis of an epithelium"/>
    <property type="evidence" value="ECO:0007669"/>
    <property type="project" value="TreeGrafter"/>
</dbReference>
<dbReference type="InterPro" id="IPR006644">
    <property type="entry name" value="Cadg"/>
</dbReference>
<evidence type="ECO:0000256" key="10">
    <source>
        <dbReference type="ARBA" id="ARBA00026224"/>
    </source>
</evidence>
<comment type="subcellular location">
    <subcellularLocation>
        <location evidence="1">Cell membrane</location>
        <location evidence="1">Sarcolemma</location>
    </subcellularLocation>
    <subcellularLocation>
        <location evidence="3">Nucleus</location>
        <location evidence="3">Nucleoplasm</location>
    </subcellularLocation>
    <subcellularLocation>
        <location evidence="13">Postsynaptic cell membrane</location>
    </subcellularLocation>
    <subcellularLocation>
        <location evidence="2">Secreted</location>
        <location evidence="2">Extracellular space</location>
    </subcellularLocation>
</comment>
<accession>A0A1B6L7W8</accession>
<name>A0A1B6L7W8_9HEMI</name>
<dbReference type="SUPFAM" id="SSF49313">
    <property type="entry name" value="Cadherin-like"/>
    <property type="match status" value="2"/>
</dbReference>
<comment type="function">
    <text evidence="9">Transmembrane protein that plays important roles in connecting the extracellular matrix to the cytoskeleton. Acts as a cell adhesion receptor in both muscle and non-muscle tissues. Receptor for both DMD and UTRN and, through these interactions, scaffolds axin to the cytoskeleton. Also functions in cell adhesion-mediated signaling and implicated in cell polarity.</text>
</comment>
<dbReference type="PROSITE" id="PS51699">
    <property type="entry name" value="SEA_DG"/>
    <property type="match status" value="2"/>
</dbReference>
<reference evidence="17" key="1">
    <citation type="submission" date="2015-11" db="EMBL/GenBank/DDBJ databases">
        <title>De novo transcriptome assembly of four potential Pierce s Disease insect vectors from Arizona vineyards.</title>
        <authorList>
            <person name="Tassone E.E."/>
        </authorList>
    </citation>
    <scope>NUCLEOTIDE SEQUENCE</scope>
</reference>
<evidence type="ECO:0000259" key="16">
    <source>
        <dbReference type="PROSITE" id="PS51699"/>
    </source>
</evidence>
<feature type="compositionally biased region" description="Pro residues" evidence="14">
    <location>
        <begin position="798"/>
        <end position="809"/>
    </location>
</feature>
<protein>
    <recommendedName>
        <fullName evidence="10">Dystroglycan 1</fullName>
    </recommendedName>
    <alternativeName>
        <fullName evidence="12">Dystroglycan</fullName>
    </alternativeName>
    <alternativeName>
        <fullName evidence="11">Dystrophin-associated glycoprotein 1</fullName>
    </alternativeName>
</protein>
<dbReference type="EMBL" id="GEBQ01020164">
    <property type="protein sequence ID" value="JAT19813.1"/>
    <property type="molecule type" value="Transcribed_RNA"/>
</dbReference>
<feature type="transmembrane region" description="Helical" evidence="15">
    <location>
        <begin position="680"/>
        <end position="706"/>
    </location>
</feature>
<evidence type="ECO:0000256" key="2">
    <source>
        <dbReference type="ARBA" id="ARBA00004239"/>
    </source>
</evidence>
<evidence type="ECO:0000256" key="5">
    <source>
        <dbReference type="ARBA" id="ARBA00023018"/>
    </source>
</evidence>
<dbReference type="GO" id="GO:0007411">
    <property type="term" value="P:axon guidance"/>
    <property type="evidence" value="ECO:0007669"/>
    <property type="project" value="TreeGrafter"/>
</dbReference>
<dbReference type="Gene3D" id="2.60.40.10">
    <property type="entry name" value="Immunoglobulins"/>
    <property type="match status" value="2"/>
</dbReference>
<keyword evidence="7" id="KW-0628">Postsynaptic cell membrane</keyword>
<keyword evidence="4" id="KW-0597">Phosphoprotein</keyword>
<comment type="function">
    <text evidence="8">The dystroglycan complex is involved in a number of processes including laminin and basement membrane assembly, sarcolemmal stability, cell survival, peripheral nerve myelination, nodal structure, cell migration, and epithelial polarization.</text>
</comment>
<evidence type="ECO:0000256" key="11">
    <source>
        <dbReference type="ARBA" id="ARBA00030092"/>
    </source>
</evidence>
<evidence type="ECO:0000256" key="6">
    <source>
        <dbReference type="ARBA" id="ARBA00023242"/>
    </source>
</evidence>
<dbReference type="GO" id="GO:0005654">
    <property type="term" value="C:nucleoplasm"/>
    <property type="evidence" value="ECO:0007669"/>
    <property type="project" value="UniProtKB-SubCell"/>
</dbReference>
<evidence type="ECO:0000256" key="9">
    <source>
        <dbReference type="ARBA" id="ARBA00024991"/>
    </source>
</evidence>
<evidence type="ECO:0000256" key="7">
    <source>
        <dbReference type="ARBA" id="ARBA00023257"/>
    </source>
</evidence>
<dbReference type="SMART" id="SM00736">
    <property type="entry name" value="CADG"/>
    <property type="match status" value="2"/>
</dbReference>
<dbReference type="AlphaFoldDB" id="A0A1B6L7W8"/>
<keyword evidence="6" id="KW-0539">Nucleus</keyword>
<dbReference type="PANTHER" id="PTHR21559:SF21">
    <property type="entry name" value="DYSTROGLYCAN 1"/>
    <property type="match status" value="1"/>
</dbReference>
<dbReference type="InterPro" id="IPR030398">
    <property type="entry name" value="SEA_DG_dom"/>
</dbReference>
<dbReference type="GO" id="GO:0045211">
    <property type="term" value="C:postsynaptic membrane"/>
    <property type="evidence" value="ECO:0007669"/>
    <property type="project" value="UniProtKB-SubCell"/>
</dbReference>